<feature type="region of interest" description="Disordered" evidence="1">
    <location>
        <begin position="263"/>
        <end position="285"/>
    </location>
</feature>
<feature type="compositionally biased region" description="Polar residues" evidence="1">
    <location>
        <begin position="453"/>
        <end position="466"/>
    </location>
</feature>
<evidence type="ECO:0000313" key="4">
    <source>
        <dbReference type="Proteomes" id="UP001217582"/>
    </source>
</evidence>
<dbReference type="InterPro" id="IPR013154">
    <property type="entry name" value="ADH-like_N"/>
</dbReference>
<dbReference type="InterPro" id="IPR011032">
    <property type="entry name" value="GroES-like_sf"/>
</dbReference>
<feature type="compositionally biased region" description="Pro residues" evidence="1">
    <location>
        <begin position="269"/>
        <end position="285"/>
    </location>
</feature>
<dbReference type="EMBL" id="CP119922">
    <property type="protein sequence ID" value="WFD17332.1"/>
    <property type="molecule type" value="Genomic_DNA"/>
</dbReference>
<feature type="domain" description="Enoyl reductase (ER)" evidence="2">
    <location>
        <begin position="927"/>
        <end position="1248"/>
    </location>
</feature>
<feature type="compositionally biased region" description="Low complexity" evidence="1">
    <location>
        <begin position="65"/>
        <end position="77"/>
    </location>
</feature>
<feature type="compositionally biased region" description="Polar residues" evidence="1">
    <location>
        <begin position="502"/>
        <end position="516"/>
    </location>
</feature>
<dbReference type="Proteomes" id="UP001217582">
    <property type="component" value="Chromosome 7"/>
</dbReference>
<gene>
    <name evidence="3" type="ORF">MARU1_003382</name>
</gene>
<feature type="compositionally biased region" description="Basic and acidic residues" evidence="1">
    <location>
        <begin position="374"/>
        <end position="385"/>
    </location>
</feature>
<feature type="compositionally biased region" description="Low complexity" evidence="1">
    <location>
        <begin position="775"/>
        <end position="786"/>
    </location>
</feature>
<feature type="compositionally biased region" description="Pro residues" evidence="1">
    <location>
        <begin position="625"/>
        <end position="638"/>
    </location>
</feature>
<feature type="compositionally biased region" description="Low complexity" evidence="1">
    <location>
        <begin position="26"/>
        <end position="35"/>
    </location>
</feature>
<dbReference type="GO" id="GO:0005739">
    <property type="term" value="C:mitochondrion"/>
    <property type="evidence" value="ECO:0007669"/>
    <property type="project" value="TreeGrafter"/>
</dbReference>
<feature type="compositionally biased region" description="Polar residues" evidence="1">
    <location>
        <begin position="224"/>
        <end position="235"/>
    </location>
</feature>
<feature type="compositionally biased region" description="Low complexity" evidence="1">
    <location>
        <begin position="726"/>
        <end position="750"/>
    </location>
</feature>
<feature type="region of interest" description="Disordered" evidence="1">
    <location>
        <begin position="500"/>
        <end position="807"/>
    </location>
</feature>
<dbReference type="SUPFAM" id="SSF51735">
    <property type="entry name" value="NAD(P)-binding Rossmann-fold domains"/>
    <property type="match status" value="1"/>
</dbReference>
<evidence type="ECO:0000256" key="1">
    <source>
        <dbReference type="SAM" id="MobiDB-lite"/>
    </source>
</evidence>
<evidence type="ECO:0000313" key="3">
    <source>
        <dbReference type="EMBL" id="WFD17332.1"/>
    </source>
</evidence>
<feature type="compositionally biased region" description="Pro residues" evidence="1">
    <location>
        <begin position="578"/>
        <end position="591"/>
    </location>
</feature>
<dbReference type="Pfam" id="PF13602">
    <property type="entry name" value="ADH_zinc_N_2"/>
    <property type="match status" value="1"/>
</dbReference>
<feature type="region of interest" description="Disordered" evidence="1">
    <location>
        <begin position="204"/>
        <end position="243"/>
    </location>
</feature>
<evidence type="ECO:0000259" key="2">
    <source>
        <dbReference type="SMART" id="SM00829"/>
    </source>
</evidence>
<feature type="region of interest" description="Disordered" evidence="1">
    <location>
        <begin position="100"/>
        <end position="148"/>
    </location>
</feature>
<proteinExistence type="predicted"/>
<feature type="region of interest" description="Disordered" evidence="1">
    <location>
        <begin position="421"/>
        <end position="474"/>
    </location>
</feature>
<dbReference type="AlphaFoldDB" id="A0AAJ6CNK1"/>
<feature type="region of interest" description="Disordered" evidence="1">
    <location>
        <begin position="891"/>
        <end position="939"/>
    </location>
</feature>
<dbReference type="InterPro" id="IPR050700">
    <property type="entry name" value="YIM1/Zinc_Alcohol_DH_Fams"/>
</dbReference>
<keyword evidence="4" id="KW-1185">Reference proteome</keyword>
<dbReference type="PANTHER" id="PTHR11695:SF294">
    <property type="entry name" value="RETICULON-4-INTERACTING PROTEIN 1, MITOCHONDRIAL"/>
    <property type="match status" value="1"/>
</dbReference>
<protein>
    <recommendedName>
        <fullName evidence="2">Enoyl reductase (ER) domain-containing protein</fullName>
    </recommendedName>
</protein>
<feature type="compositionally biased region" description="Pro residues" evidence="1">
    <location>
        <begin position="532"/>
        <end position="570"/>
    </location>
</feature>
<dbReference type="Gene3D" id="3.90.180.10">
    <property type="entry name" value="Medium-chain alcohol dehydrogenases, catalytic domain"/>
    <property type="match status" value="1"/>
</dbReference>
<dbReference type="Gene3D" id="3.40.50.720">
    <property type="entry name" value="NAD(P)-binding Rossmann-like Domain"/>
    <property type="match status" value="1"/>
</dbReference>
<feature type="region of interest" description="Disordered" evidence="1">
    <location>
        <begin position="1"/>
        <end position="77"/>
    </location>
</feature>
<dbReference type="GO" id="GO:0016491">
    <property type="term" value="F:oxidoreductase activity"/>
    <property type="evidence" value="ECO:0007669"/>
    <property type="project" value="InterPro"/>
</dbReference>
<reference evidence="3 4" key="1">
    <citation type="submission" date="2023-03" db="EMBL/GenBank/DDBJ databases">
        <title>Mating type loci evolution in Malassezia.</title>
        <authorList>
            <person name="Coelho M.A."/>
        </authorList>
    </citation>
    <scope>NUCLEOTIDE SEQUENCE [LARGE SCALE GENOMIC DNA]</scope>
    <source>
        <strain evidence="3 4">CBS 13387</strain>
    </source>
</reference>
<organism evidence="3 4">
    <name type="scientific">Malassezia arunalokei</name>
    <dbReference type="NCBI Taxonomy" id="1514897"/>
    <lineage>
        <taxon>Eukaryota</taxon>
        <taxon>Fungi</taxon>
        <taxon>Dikarya</taxon>
        <taxon>Basidiomycota</taxon>
        <taxon>Ustilaginomycotina</taxon>
        <taxon>Malasseziomycetes</taxon>
        <taxon>Malasseziales</taxon>
        <taxon>Malasseziaceae</taxon>
        <taxon>Malassezia</taxon>
    </lineage>
</organism>
<dbReference type="InterPro" id="IPR036291">
    <property type="entry name" value="NAD(P)-bd_dom_sf"/>
</dbReference>
<dbReference type="SUPFAM" id="SSF50129">
    <property type="entry name" value="GroES-like"/>
    <property type="match status" value="1"/>
</dbReference>
<feature type="compositionally biased region" description="Basic and acidic residues" evidence="1">
    <location>
        <begin position="117"/>
        <end position="129"/>
    </location>
</feature>
<feature type="region of interest" description="Disordered" evidence="1">
    <location>
        <begin position="374"/>
        <end position="407"/>
    </location>
</feature>
<sequence>MTRTTLLDSILGRPSQTYASSHEGESSWQPSSESSVTKAERPLYAASVTSPSQRSASRDTHRPPSRASRAAAVPHAHTLVRDMNTVNPFSHWWEHRQHVEKTRPATPSDVHSPFSEQWRRELASRDRPASRQTAATPRQMPRSVTPMNTSQSCVWVPYTKDESGMDMSAMGVALTQDTTTDLPPLLQGASVIGKGPLRSLAHAQEPITSSTPPPGRGAMPRTVSAASTIPSQSDVSEAREEVDDELIGLSRDAALYVAQGDETLEAPAREPPALKPPLAVPALRVPPPDLQREREDAMKPASLIRRPNVAPYAQRSQTSAWSALPKREHLQSLADYRMSSISVSDSLMADLPVEPWIFGSEVGHMNRSELHDTPPIRPEDLEPLHRTPTHQGRPYRSVLDRPRQRGPRPTVMGGIEIAQGQLHAPTPGTTPKRSVSDMPRPTADAPPVPTRMVSDSSVRAETTPTYPVSRPVQPALSLPTSQPLAYLQASPGRMDLAASAVVSETQRAPPSWTETPPKSALSPYATAFVETPPAPPKPPSPTPAPLQPPRPLVQTPMSPPPLPFHGPPQPGLASPLQAAPPLPYQGPPSPLRAPSVPYHGPAHPPRPPPGPYQGASPSQAVPGPYLGPWPPQGPPTPYHGPASPYLAVPAVPYQGPSSPQGAPPAPYQRTPSPHAPPPAASQPPALPYPRPPVPYQRPPPAMHPMQAPVAWPGMRSIPRPPPGPAPLAAAPAPSLRASSQPASPVSVARPLPHAQTPPAGPMPRSLSQPGPWLAQPPMMRPPAQMASYGPGHSTPAASTMPSPMQPGMIVPPVPRLHAPPRAEHMGRAQSPVESIRVAPAPMVPPVPVAPAPAPAPVPAPPSPSAPPSPMGRVRNVNTSFRRKPTMLTVDVVSGSSDAASTNGSASGKSGSIARRASRGRGGSASEGSTGVIGLGSHMTPPRKVSSTGVIVKVIAVAIDNVDRALVRNVLRDAPSTPFVPGRSFCGRVVDCGLDVKRLRPGDLVFGLQDLRKCGALAEYIMVPQDVVAVAPEGRLVPEQIAALPATGVMVHQIVQNHCMVLPRGSRILVLNAHDMIGRLTMQEASRLGMVMVAQVPPTVPHAEALCRQSGAVEVITGDPLRTINLLHESSFNLVVDTIGSRHIYDACRRVLANYGQFVTCYGDDNLVASPMYRSHMRSLRRSFFRKDRKAIGYEWIGVDTSADTRQALESIKTAVQHGALTPQIRAILPVEMAAQAFGASIDPDLVVLRLP</sequence>
<feature type="region of interest" description="Disordered" evidence="1">
    <location>
        <begin position="852"/>
        <end position="875"/>
    </location>
</feature>
<feature type="compositionally biased region" description="Low complexity" evidence="1">
    <location>
        <begin position="891"/>
        <end position="914"/>
    </location>
</feature>
<accession>A0AAJ6CNK1</accession>
<feature type="compositionally biased region" description="Pro residues" evidence="1">
    <location>
        <begin position="852"/>
        <end position="869"/>
    </location>
</feature>
<dbReference type="InterPro" id="IPR020843">
    <property type="entry name" value="ER"/>
</dbReference>
<name>A0AAJ6CNK1_9BASI</name>
<feature type="compositionally biased region" description="Pro residues" evidence="1">
    <location>
        <begin position="602"/>
        <end position="611"/>
    </location>
</feature>
<dbReference type="PANTHER" id="PTHR11695">
    <property type="entry name" value="ALCOHOL DEHYDROGENASE RELATED"/>
    <property type="match status" value="1"/>
</dbReference>
<feature type="compositionally biased region" description="Pro residues" evidence="1">
    <location>
        <begin position="673"/>
        <end position="702"/>
    </location>
</feature>
<dbReference type="Pfam" id="PF08240">
    <property type="entry name" value="ADH_N"/>
    <property type="match status" value="1"/>
</dbReference>
<feature type="compositionally biased region" description="Low complexity" evidence="1">
    <location>
        <begin position="612"/>
        <end position="624"/>
    </location>
</feature>
<dbReference type="SMART" id="SM00829">
    <property type="entry name" value="PKS_ER"/>
    <property type="match status" value="1"/>
</dbReference>